<protein>
    <submittedName>
        <fullName evidence="1">Uncharacterized protein</fullName>
    </submittedName>
</protein>
<dbReference type="KEGG" id="swi:Swit_4466"/>
<proteinExistence type="predicted"/>
<gene>
    <name evidence="1" type="ordered locus">Swit_4466</name>
</gene>
<reference evidence="1 2" key="1">
    <citation type="journal article" date="2010" name="J. Bacteriol.">
        <title>Genome sequence of the dioxin-mineralizing bacterium Sphingomonas wittichii RW1.</title>
        <authorList>
            <person name="Miller T.R."/>
            <person name="Delcher A.L."/>
            <person name="Salzberg S.L."/>
            <person name="Saunders E."/>
            <person name="Detter J.C."/>
            <person name="Halden R.U."/>
        </authorList>
    </citation>
    <scope>NUCLEOTIDE SEQUENCE [LARGE SCALE GENOMIC DNA]</scope>
    <source>
        <strain evidence="2">DSM 6014 / CCUG 31198 / JCM 15750 / NBRC 105917 / EY 4224 / RW1</strain>
    </source>
</reference>
<keyword evidence="2" id="KW-1185">Reference proteome</keyword>
<dbReference type="EMBL" id="CP000699">
    <property type="protein sequence ID" value="ABQ70804.1"/>
    <property type="molecule type" value="Genomic_DNA"/>
</dbReference>
<accession>A0A9J9LFS0</accession>
<evidence type="ECO:0000313" key="1">
    <source>
        <dbReference type="EMBL" id="ABQ70804.1"/>
    </source>
</evidence>
<name>A0A9J9LFS0_RHIWR</name>
<organism evidence="1 2">
    <name type="scientific">Rhizorhabdus wittichii (strain DSM 6014 / CCUG 31198 / JCM 15750 / NBRC 105917 / EY 4224 / RW1)</name>
    <name type="common">Sphingomonas wittichii</name>
    <dbReference type="NCBI Taxonomy" id="392499"/>
    <lineage>
        <taxon>Bacteria</taxon>
        <taxon>Pseudomonadati</taxon>
        <taxon>Pseudomonadota</taxon>
        <taxon>Alphaproteobacteria</taxon>
        <taxon>Sphingomonadales</taxon>
        <taxon>Sphingomonadaceae</taxon>
        <taxon>Rhizorhabdus</taxon>
    </lineage>
</organism>
<dbReference type="Proteomes" id="UP000001989">
    <property type="component" value="Chromosome"/>
</dbReference>
<evidence type="ECO:0000313" key="2">
    <source>
        <dbReference type="Proteomes" id="UP000001989"/>
    </source>
</evidence>
<dbReference type="AlphaFoldDB" id="A0A9J9LFS0"/>
<dbReference type="OrthoDB" id="7579869at2"/>
<sequence length="421" mass="43749">MIPDFHSRPFARLRKPELRLGLGLGVLAGGSNSGPAVTFDFLAESTFDSRIAFTRGSAATRVNAAGIIEVVGNNVPRFDYDPVTLEMRGLLIEEPRTNYLIQSEFATGLPASRGGLVSTTTFSGLIGATGIAFGYDGTASSYFYVTNYAVPANSLRVISVFVRMDDGGAPVFGNNAGQHPDNDFTLNLGGTVLAPTIANSGKVENYGGGLYRVSLAISTSASPSSNCGVVKYTANSVRTFKVSGIMVEAGTDVTSYIPTTTAQVTRAADVAVVSGTSFAGWYNQAAGSVIVAFDRNPAIDGTDRGAISLDVGSASSRMVLYSSTVGRMLGASSGTTIFSFINLGSMIAGTRYSMALAYALDDFAACMSGGTLSTDSSGMPPTASQMTIGGGPGTSALNGHIRSVTYYNRRLPNADLQRLTA</sequence>